<organism evidence="2 3">
    <name type="scientific">Natronoglycomyces albus</name>
    <dbReference type="NCBI Taxonomy" id="2811108"/>
    <lineage>
        <taxon>Bacteria</taxon>
        <taxon>Bacillati</taxon>
        <taxon>Actinomycetota</taxon>
        <taxon>Actinomycetes</taxon>
        <taxon>Glycomycetales</taxon>
        <taxon>Glycomycetaceae</taxon>
        <taxon>Natronoglycomyces</taxon>
    </lineage>
</organism>
<evidence type="ECO:0000313" key="3">
    <source>
        <dbReference type="Proteomes" id="UP000662939"/>
    </source>
</evidence>
<dbReference type="KEGG" id="nav:JQS30_12590"/>
<gene>
    <name evidence="2" type="ORF">JQS30_12590</name>
</gene>
<name>A0A895XM37_9ACTN</name>
<dbReference type="AlphaFoldDB" id="A0A895XM37"/>
<feature type="domain" description="Histone acetyltransferase Rv0428c-like SH3" evidence="1">
    <location>
        <begin position="6"/>
        <end position="61"/>
    </location>
</feature>
<dbReference type="RefSeq" id="WP_213170600.1">
    <property type="nucleotide sequence ID" value="NZ_CP070496.1"/>
</dbReference>
<evidence type="ECO:0000313" key="2">
    <source>
        <dbReference type="EMBL" id="QSB04603.1"/>
    </source>
</evidence>
<dbReference type="Pfam" id="PF24551">
    <property type="entry name" value="SH3_Rv0428c"/>
    <property type="match status" value="1"/>
</dbReference>
<accession>A0A895XM37</accession>
<proteinExistence type="predicted"/>
<evidence type="ECO:0000259" key="1">
    <source>
        <dbReference type="Pfam" id="PF24551"/>
    </source>
</evidence>
<reference evidence="2" key="1">
    <citation type="submission" date="2021-02" db="EMBL/GenBank/DDBJ databases">
        <title>Natronoglycomyces albus gen. nov., sp. nov, a haloalkaliphilic actinobacterium from a soda solonchak soil.</title>
        <authorList>
            <person name="Sorokin D.Y."/>
            <person name="Khijniak T.V."/>
            <person name="Zakharycheva A.P."/>
            <person name="Boueva O.V."/>
            <person name="Ariskina E.V."/>
            <person name="Hahnke R.L."/>
            <person name="Bunk B."/>
            <person name="Sproer C."/>
            <person name="Schumann P."/>
            <person name="Evtushenko L.I."/>
            <person name="Kublanov I.V."/>
        </authorList>
    </citation>
    <scope>NUCLEOTIDE SEQUENCE</scope>
    <source>
        <strain evidence="2">DSM 106290</strain>
    </source>
</reference>
<protein>
    <recommendedName>
        <fullName evidence="1">Histone acetyltransferase Rv0428c-like SH3 domain-containing protein</fullName>
    </recommendedName>
</protein>
<sequence length="75" mass="8339">MLGPEHVGKRVAIRISLSDGAPGRRFTDILGQLVAFDDTTLTIDRDGEQIIVERSHIVAGKPIPPKPTRRPRRKD</sequence>
<keyword evidence="3" id="KW-1185">Reference proteome</keyword>
<dbReference type="EMBL" id="CP070496">
    <property type="protein sequence ID" value="QSB04603.1"/>
    <property type="molecule type" value="Genomic_DNA"/>
</dbReference>
<dbReference type="Proteomes" id="UP000662939">
    <property type="component" value="Chromosome"/>
</dbReference>
<dbReference type="InterPro" id="IPR056934">
    <property type="entry name" value="SH3_Rv0428c"/>
</dbReference>